<protein>
    <submittedName>
        <fullName evidence="1">Uncharacterized protein</fullName>
    </submittedName>
</protein>
<sequence length="74" mass="8293">YPHRHSWPWLSITGSWRVITRRCPVLTENLRQGGGLLCLPTVLLPVGVRNLGVTRKVWTDTNTPPPSKTLPAHS</sequence>
<dbReference type="Proteomes" id="UP001162483">
    <property type="component" value="Unassembled WGS sequence"/>
</dbReference>
<comment type="caution">
    <text evidence="1">The sequence shown here is derived from an EMBL/GenBank/DDBJ whole genome shotgun (WGS) entry which is preliminary data.</text>
</comment>
<evidence type="ECO:0000313" key="2">
    <source>
        <dbReference type="Proteomes" id="UP001162483"/>
    </source>
</evidence>
<accession>A0ABN9B8P5</accession>
<feature type="non-terminal residue" evidence="1">
    <location>
        <position position="1"/>
    </location>
</feature>
<proteinExistence type="predicted"/>
<evidence type="ECO:0000313" key="1">
    <source>
        <dbReference type="EMBL" id="CAI9543939.1"/>
    </source>
</evidence>
<keyword evidence="2" id="KW-1185">Reference proteome</keyword>
<reference evidence="1" key="1">
    <citation type="submission" date="2023-05" db="EMBL/GenBank/DDBJ databases">
        <authorList>
            <person name="Stuckert A."/>
        </authorList>
    </citation>
    <scope>NUCLEOTIDE SEQUENCE</scope>
</reference>
<gene>
    <name evidence="1" type="ORF">SPARVUS_LOCUS2390743</name>
</gene>
<organism evidence="1 2">
    <name type="scientific">Staurois parvus</name>
    <dbReference type="NCBI Taxonomy" id="386267"/>
    <lineage>
        <taxon>Eukaryota</taxon>
        <taxon>Metazoa</taxon>
        <taxon>Chordata</taxon>
        <taxon>Craniata</taxon>
        <taxon>Vertebrata</taxon>
        <taxon>Euteleostomi</taxon>
        <taxon>Amphibia</taxon>
        <taxon>Batrachia</taxon>
        <taxon>Anura</taxon>
        <taxon>Neobatrachia</taxon>
        <taxon>Ranoidea</taxon>
        <taxon>Ranidae</taxon>
        <taxon>Staurois</taxon>
    </lineage>
</organism>
<dbReference type="EMBL" id="CATNWA010002872">
    <property type="protein sequence ID" value="CAI9543939.1"/>
    <property type="molecule type" value="Genomic_DNA"/>
</dbReference>
<name>A0ABN9B8P5_9NEOB</name>